<gene>
    <name evidence="2" type="ORF">HaLaN_03267</name>
</gene>
<dbReference type="Proteomes" id="UP000485058">
    <property type="component" value="Unassembled WGS sequence"/>
</dbReference>
<keyword evidence="3" id="KW-1185">Reference proteome</keyword>
<proteinExistence type="predicted"/>
<dbReference type="AlphaFoldDB" id="A0A699YE58"/>
<evidence type="ECO:0000256" key="1">
    <source>
        <dbReference type="SAM" id="MobiDB-lite"/>
    </source>
</evidence>
<organism evidence="2 3">
    <name type="scientific">Haematococcus lacustris</name>
    <name type="common">Green alga</name>
    <name type="synonym">Haematococcus pluvialis</name>
    <dbReference type="NCBI Taxonomy" id="44745"/>
    <lineage>
        <taxon>Eukaryota</taxon>
        <taxon>Viridiplantae</taxon>
        <taxon>Chlorophyta</taxon>
        <taxon>core chlorophytes</taxon>
        <taxon>Chlorophyceae</taxon>
        <taxon>CS clade</taxon>
        <taxon>Chlamydomonadales</taxon>
        <taxon>Haematococcaceae</taxon>
        <taxon>Haematococcus</taxon>
    </lineage>
</organism>
<name>A0A699YE58_HAELA</name>
<feature type="non-terminal residue" evidence="2">
    <location>
        <position position="1"/>
    </location>
</feature>
<sequence>MQSPGTDTAPQGLGPPRQPTKWGAWIRLPGVPSNTEVPVHPAPPQRDSHTHLADSTSSHCFVTVDLDLSNGFVRFFRNGHIISCAFQGLRMPVSPVVAFMQGPGASCQAGLVNLTKLKQQDMQW</sequence>
<accession>A0A699YE58</accession>
<feature type="region of interest" description="Disordered" evidence="1">
    <location>
        <begin position="1"/>
        <end position="52"/>
    </location>
</feature>
<protein>
    <submittedName>
        <fullName evidence="2">Uncharacterized protein</fullName>
    </submittedName>
</protein>
<evidence type="ECO:0000313" key="2">
    <source>
        <dbReference type="EMBL" id="GFH08323.1"/>
    </source>
</evidence>
<comment type="caution">
    <text evidence="2">The sequence shown here is derived from an EMBL/GenBank/DDBJ whole genome shotgun (WGS) entry which is preliminary data.</text>
</comment>
<feature type="non-terminal residue" evidence="2">
    <location>
        <position position="124"/>
    </location>
</feature>
<dbReference type="EMBL" id="BLLF01000154">
    <property type="protein sequence ID" value="GFH08323.1"/>
    <property type="molecule type" value="Genomic_DNA"/>
</dbReference>
<evidence type="ECO:0000313" key="3">
    <source>
        <dbReference type="Proteomes" id="UP000485058"/>
    </source>
</evidence>
<reference evidence="2 3" key="1">
    <citation type="submission" date="2020-02" db="EMBL/GenBank/DDBJ databases">
        <title>Draft genome sequence of Haematococcus lacustris strain NIES-144.</title>
        <authorList>
            <person name="Morimoto D."/>
            <person name="Nakagawa S."/>
            <person name="Yoshida T."/>
            <person name="Sawayama S."/>
        </authorList>
    </citation>
    <scope>NUCLEOTIDE SEQUENCE [LARGE SCALE GENOMIC DNA]</scope>
    <source>
        <strain evidence="2 3">NIES-144</strain>
    </source>
</reference>